<dbReference type="Gene3D" id="3.40.50.2000">
    <property type="entry name" value="Glycogen Phosphorylase B"/>
    <property type="match status" value="1"/>
</dbReference>
<dbReference type="AlphaFoldDB" id="A0AA37IXU9"/>
<gene>
    <name evidence="1" type="ORF">JCM17207_08900</name>
</gene>
<accession>A0AA37IXU9</accession>
<comment type="caution">
    <text evidence="1">The sequence shown here is derived from an EMBL/GenBank/DDBJ whole genome shotgun (WGS) entry which is preliminary data.</text>
</comment>
<dbReference type="RefSeq" id="WP_238316496.1">
    <property type="nucleotide sequence ID" value="NZ_BQKV01000027.1"/>
</dbReference>
<organism evidence="1 2">
    <name type="scientific">Faecalibacterium gallinarum</name>
    <dbReference type="NCBI Taxonomy" id="2903556"/>
    <lineage>
        <taxon>Bacteria</taxon>
        <taxon>Bacillati</taxon>
        <taxon>Bacillota</taxon>
        <taxon>Clostridia</taxon>
        <taxon>Eubacteriales</taxon>
        <taxon>Oscillospiraceae</taxon>
        <taxon>Faecalibacterium</taxon>
    </lineage>
</organism>
<dbReference type="EMBL" id="BQKV01000027">
    <property type="protein sequence ID" value="GJN64265.1"/>
    <property type="molecule type" value="Genomic_DNA"/>
</dbReference>
<evidence type="ECO:0008006" key="3">
    <source>
        <dbReference type="Google" id="ProtNLM"/>
    </source>
</evidence>
<name>A0AA37IXU9_9FIRM</name>
<evidence type="ECO:0000313" key="2">
    <source>
        <dbReference type="Proteomes" id="UP001055185"/>
    </source>
</evidence>
<keyword evidence="2" id="KW-1185">Reference proteome</keyword>
<protein>
    <recommendedName>
        <fullName evidence="3">Glycosyltransferase</fullName>
    </recommendedName>
</protein>
<proteinExistence type="predicted"/>
<reference evidence="1" key="1">
    <citation type="journal article" date="2022" name="Int. J. Syst. Evol. Microbiol.">
        <title>Genome-based, phenotypic and chemotaxonomic classification of Faecalibacterium strains: proposal of three novel species Faecalibacterium duncaniae sp. nov., Faecalibacterium hattorii sp. nov. and Faecalibacterium gallinarum sp. nov. .</title>
        <authorList>
            <person name="Sakamoto M."/>
            <person name="Sakurai N."/>
            <person name="Tanno H."/>
            <person name="Iino T."/>
            <person name="Ohkuma M."/>
            <person name="Endo A."/>
        </authorList>
    </citation>
    <scope>NUCLEOTIDE SEQUENCE</scope>
    <source>
        <strain evidence="1">JCM 17207</strain>
    </source>
</reference>
<dbReference type="SUPFAM" id="SSF53756">
    <property type="entry name" value="UDP-Glycosyltransferase/glycogen phosphorylase"/>
    <property type="match status" value="1"/>
</dbReference>
<evidence type="ECO:0000313" key="1">
    <source>
        <dbReference type="EMBL" id="GJN64265.1"/>
    </source>
</evidence>
<sequence>MGKVYYLAWLTSPGTEVKDFLISPAGQNKAWYIAGKLAKAVPGLEIISLAERSARWGFFPAQRVLWGQGAYFRSFWGFGKPGRVTRRLHRWLRQAQLAWFLAGLGPEDTVVAYHSLLTAEILLRAKAARGFRLVMELEELYQNAVPCTPRERAAENSITQAADGYLLAARSLTKKIPAGRPFAVINGNYALPERGEPAAPASDGRIHCLYAGTFEPAKQGAQRAVEAAEFLPENYCVHICGFGTPEQVENIQQKIAQVQSRTRCEIRYEGLLTGTPYEEMLARCQIGLDTLAVDGRFVETSFPSKILVYLSHGLHVVSGGIPPVRESEVSDLLTYYQSQTPQAVAAAIQRVERDRTADPRLRLQALDEKAGREIRQLMEQVQNL</sequence>
<dbReference type="Proteomes" id="UP001055185">
    <property type="component" value="Unassembled WGS sequence"/>
</dbReference>